<keyword evidence="3" id="KW-0521">NADP</keyword>
<dbReference type="GO" id="GO:0050661">
    <property type="term" value="F:NADP binding"/>
    <property type="evidence" value="ECO:0007669"/>
    <property type="project" value="InterPro"/>
</dbReference>
<gene>
    <name evidence="8" type="primary">zwf</name>
    <name evidence="8" type="ORF">GCM10010508_48570</name>
</gene>
<dbReference type="GO" id="GO:0009051">
    <property type="term" value="P:pentose-phosphate shunt, oxidative branch"/>
    <property type="evidence" value="ECO:0007669"/>
    <property type="project" value="TreeGrafter"/>
</dbReference>
<evidence type="ECO:0000259" key="7">
    <source>
        <dbReference type="Pfam" id="PF02781"/>
    </source>
</evidence>
<feature type="domain" description="Glucose-6-phosphate dehydrogenase NAD-binding" evidence="6">
    <location>
        <begin position="19"/>
        <end position="184"/>
    </location>
</feature>
<dbReference type="PANTHER" id="PTHR23429">
    <property type="entry name" value="GLUCOSE-6-PHOSPHATE 1-DEHYDROGENASE G6PD"/>
    <property type="match status" value="1"/>
</dbReference>
<evidence type="ECO:0000256" key="3">
    <source>
        <dbReference type="ARBA" id="ARBA00022857"/>
    </source>
</evidence>
<dbReference type="PRINTS" id="PR00079">
    <property type="entry name" value="G6PDHDRGNASE"/>
</dbReference>
<dbReference type="AlphaFoldDB" id="A0A918Y8Q4"/>
<dbReference type="EMBL" id="BMVF01000013">
    <property type="protein sequence ID" value="GHD93100.1"/>
    <property type="molecule type" value="Genomic_DNA"/>
</dbReference>
<dbReference type="InterPro" id="IPR001282">
    <property type="entry name" value="G6P_DH"/>
</dbReference>
<reference evidence="8" key="1">
    <citation type="journal article" date="2014" name="Int. J. Syst. Evol. Microbiol.">
        <title>Complete genome sequence of Corynebacterium casei LMG S-19264T (=DSM 44701T), isolated from a smear-ripened cheese.</title>
        <authorList>
            <consortium name="US DOE Joint Genome Institute (JGI-PGF)"/>
            <person name="Walter F."/>
            <person name="Albersmeier A."/>
            <person name="Kalinowski J."/>
            <person name="Ruckert C."/>
        </authorList>
    </citation>
    <scope>NUCLEOTIDE SEQUENCE</scope>
    <source>
        <strain evidence="8">JCM 4654</strain>
    </source>
</reference>
<dbReference type="NCBIfam" id="NF009492">
    <property type="entry name" value="PRK12853.1-3"/>
    <property type="match status" value="1"/>
</dbReference>
<dbReference type="SUPFAM" id="SSF55347">
    <property type="entry name" value="Glyceraldehyde-3-phosphate dehydrogenase-like, C-terminal domain"/>
    <property type="match status" value="1"/>
</dbReference>
<evidence type="ECO:0000256" key="2">
    <source>
        <dbReference type="ARBA" id="ARBA00022526"/>
    </source>
</evidence>
<proteinExistence type="predicted"/>
<evidence type="ECO:0000256" key="1">
    <source>
        <dbReference type="ARBA" id="ARBA00004937"/>
    </source>
</evidence>
<reference evidence="8" key="2">
    <citation type="submission" date="2020-09" db="EMBL/GenBank/DDBJ databases">
        <authorList>
            <person name="Sun Q."/>
            <person name="Ohkuma M."/>
        </authorList>
    </citation>
    <scope>NUCLEOTIDE SEQUENCE</scope>
    <source>
        <strain evidence="8">JCM 4654</strain>
    </source>
</reference>
<dbReference type="InterPro" id="IPR022675">
    <property type="entry name" value="G6P_DH_C"/>
</dbReference>
<dbReference type="SUPFAM" id="SSF51735">
    <property type="entry name" value="NAD(P)-binding Rossmann-fold domains"/>
    <property type="match status" value="1"/>
</dbReference>
<dbReference type="InterPro" id="IPR036291">
    <property type="entry name" value="NAD(P)-bd_dom_sf"/>
</dbReference>
<evidence type="ECO:0000259" key="6">
    <source>
        <dbReference type="Pfam" id="PF00479"/>
    </source>
</evidence>
<keyword evidence="5" id="KW-0119">Carbohydrate metabolism</keyword>
<dbReference type="Gene3D" id="3.40.50.720">
    <property type="entry name" value="NAD(P)-binding Rossmann-like Domain"/>
    <property type="match status" value="1"/>
</dbReference>
<dbReference type="GO" id="GO:0005829">
    <property type="term" value="C:cytosol"/>
    <property type="evidence" value="ECO:0007669"/>
    <property type="project" value="TreeGrafter"/>
</dbReference>
<keyword evidence="4" id="KW-0560">Oxidoreductase</keyword>
<dbReference type="Pfam" id="PF02781">
    <property type="entry name" value="G6PD_C"/>
    <property type="match status" value="1"/>
</dbReference>
<comment type="caution">
    <text evidence="8">The sequence shown here is derived from an EMBL/GenBank/DDBJ whole genome shotgun (WGS) entry which is preliminary data.</text>
</comment>
<dbReference type="RefSeq" id="WP_190179947.1">
    <property type="nucleotide sequence ID" value="NZ_BMVF01000013.1"/>
</dbReference>
<dbReference type="GO" id="GO:0006006">
    <property type="term" value="P:glucose metabolic process"/>
    <property type="evidence" value="ECO:0007669"/>
    <property type="project" value="UniProtKB-KW"/>
</dbReference>
<dbReference type="Pfam" id="PF00479">
    <property type="entry name" value="G6PD_N"/>
    <property type="match status" value="1"/>
</dbReference>
<evidence type="ECO:0000256" key="5">
    <source>
        <dbReference type="ARBA" id="ARBA00023277"/>
    </source>
</evidence>
<organism evidence="8 9">
    <name type="scientific">Streptomyces naganishii JCM 4654</name>
    <dbReference type="NCBI Taxonomy" id="1306179"/>
    <lineage>
        <taxon>Bacteria</taxon>
        <taxon>Bacillati</taxon>
        <taxon>Actinomycetota</taxon>
        <taxon>Actinomycetes</taxon>
        <taxon>Kitasatosporales</taxon>
        <taxon>Streptomycetaceae</taxon>
        <taxon>Streptomyces</taxon>
    </lineage>
</organism>
<accession>A0A918Y8Q4</accession>
<dbReference type="PANTHER" id="PTHR23429:SF0">
    <property type="entry name" value="GLUCOSE-6-PHOSPHATE 1-DEHYDROGENASE"/>
    <property type="match status" value="1"/>
</dbReference>
<evidence type="ECO:0000256" key="4">
    <source>
        <dbReference type="ARBA" id="ARBA00023002"/>
    </source>
</evidence>
<dbReference type="Proteomes" id="UP000608955">
    <property type="component" value="Unassembled WGS sequence"/>
</dbReference>
<evidence type="ECO:0000313" key="9">
    <source>
        <dbReference type="Proteomes" id="UP000608955"/>
    </source>
</evidence>
<name>A0A918Y8Q4_9ACTN</name>
<dbReference type="InterPro" id="IPR022674">
    <property type="entry name" value="G6P_DH_NAD-bd"/>
</dbReference>
<dbReference type="Gene3D" id="3.30.360.10">
    <property type="entry name" value="Dihydrodipicolinate Reductase, domain 2"/>
    <property type="match status" value="1"/>
</dbReference>
<sequence length="479" mass="51900">MTAGRPAPREPGEQGQTLVVIGARGDLTARLLLPGLGGLVAASGLTDLLLVGSDRGQWSDEEWRALVARAFADGDASGPAVDTVVRNARYVAADATDDDGLHRLLACRKGRLTLYFPLPPAVTVEACRALARTGLPPGTRLVLEKPFGTDAAGATALNELLHRLVPEDHVHRVDHFLGMSTVLNLLGVRFANRVFEPLLTAEHVEAVDIVFDETLGLEGRAGFYDVTGALRDMIQSHLLQVLALVAMLPPSTLDQLDVRDAKAQVLRATRVWDDRPGRFSRRARYTAGTVDGRALPSYADEAGIDPARGTETLAEVVFAVDTWRWAGVPFRVRSGKAIGAPRQEVTYWFKAPQHVPRGLLGEAVGNRLRIGLGPRRLQLEININGPGDPSTVSPVTLDTSFGTGDLLEYGEVLRGVLEDEQPLSVRDDMSVESWRIVEPVLDAWREARVPLDEYRAGSAGPRGWEDLVARRNGEGTAPV</sequence>
<comment type="pathway">
    <text evidence="1">Carbohydrate degradation; pentose phosphate pathway; D-ribulose 5-phosphate from D-glucose 6-phosphate (oxidative stage): step 1/3.</text>
</comment>
<keyword evidence="9" id="KW-1185">Reference proteome</keyword>
<feature type="domain" description="Glucose-6-phosphate dehydrogenase C-terminal" evidence="7">
    <location>
        <begin position="188"/>
        <end position="472"/>
    </location>
</feature>
<dbReference type="GO" id="GO:0004345">
    <property type="term" value="F:glucose-6-phosphate dehydrogenase activity"/>
    <property type="evidence" value="ECO:0007669"/>
    <property type="project" value="InterPro"/>
</dbReference>
<protein>
    <submittedName>
        <fullName evidence="8">Glucose-6-phosphate 1-dehydrogenase</fullName>
    </submittedName>
</protein>
<evidence type="ECO:0000313" key="8">
    <source>
        <dbReference type="EMBL" id="GHD93100.1"/>
    </source>
</evidence>
<keyword evidence="2" id="KW-0313">Glucose metabolism</keyword>
<dbReference type="PIRSF" id="PIRSF000110">
    <property type="entry name" value="G6PD"/>
    <property type="match status" value="1"/>
</dbReference>